<accession>A0A940PY48</accession>
<protein>
    <recommendedName>
        <fullName evidence="3">Bacterial Ig domain-containing protein</fullName>
    </recommendedName>
</protein>
<dbReference type="AlphaFoldDB" id="A0A940PY48"/>
<sequence>MQEPTPSQVPSEDPVVVPSTLTAAPADGVETGVFPRLLGSGVPGATVDVTVRNEAGFTQEATTTVDADGEWQFTPSNTRGVLTITAVQRYERNGTSYVEESTELGEFAVGDGLRISVTEIHPRMSRITVTGFGAPSKNQVVNIDSSTLGSLVSKLDETSPGQAELIVMSAEDALGDLTYWQGDTSVGPQRIWRLVAPSS</sequence>
<name>A0A940PY48_9MICO</name>
<comment type="caution">
    <text evidence="1">The sequence shown here is derived from an EMBL/GenBank/DDBJ whole genome shotgun (WGS) entry which is preliminary data.</text>
</comment>
<reference evidence="1" key="1">
    <citation type="submission" date="2021-02" db="EMBL/GenBank/DDBJ databases">
        <title>Sequencing the genomes of 1000 actinobacteria strains.</title>
        <authorList>
            <person name="Klenk H.-P."/>
        </authorList>
    </citation>
    <scope>NUCLEOTIDE SEQUENCE</scope>
    <source>
        <strain evidence="1">DSM 22850</strain>
    </source>
</reference>
<dbReference type="InterPro" id="IPR013783">
    <property type="entry name" value="Ig-like_fold"/>
</dbReference>
<evidence type="ECO:0000313" key="2">
    <source>
        <dbReference type="Proteomes" id="UP000675163"/>
    </source>
</evidence>
<dbReference type="GO" id="GO:0005975">
    <property type="term" value="P:carbohydrate metabolic process"/>
    <property type="evidence" value="ECO:0007669"/>
    <property type="project" value="UniProtKB-ARBA"/>
</dbReference>
<evidence type="ECO:0008006" key="3">
    <source>
        <dbReference type="Google" id="ProtNLM"/>
    </source>
</evidence>
<keyword evidence="2" id="KW-1185">Reference proteome</keyword>
<dbReference type="EMBL" id="JAFIDA010000001">
    <property type="protein sequence ID" value="MBP1327216.1"/>
    <property type="molecule type" value="Genomic_DNA"/>
</dbReference>
<dbReference type="Proteomes" id="UP000675163">
    <property type="component" value="Unassembled WGS sequence"/>
</dbReference>
<evidence type="ECO:0000313" key="1">
    <source>
        <dbReference type="EMBL" id="MBP1327216.1"/>
    </source>
</evidence>
<proteinExistence type="predicted"/>
<gene>
    <name evidence="1" type="ORF">JOF28_002448</name>
</gene>
<organism evidence="1 2">
    <name type="scientific">Leucobacter exalbidus</name>
    <dbReference type="NCBI Taxonomy" id="662960"/>
    <lineage>
        <taxon>Bacteria</taxon>
        <taxon>Bacillati</taxon>
        <taxon>Actinomycetota</taxon>
        <taxon>Actinomycetes</taxon>
        <taxon>Micrococcales</taxon>
        <taxon>Microbacteriaceae</taxon>
        <taxon>Leucobacter</taxon>
    </lineage>
</organism>
<dbReference type="Gene3D" id="2.60.40.10">
    <property type="entry name" value="Immunoglobulins"/>
    <property type="match status" value="1"/>
</dbReference>
<dbReference type="RefSeq" id="WP_209706002.1">
    <property type="nucleotide sequence ID" value="NZ_JAFIDA010000001.1"/>
</dbReference>